<organism evidence="2 3">
    <name type="scientific">Mycena maculata</name>
    <dbReference type="NCBI Taxonomy" id="230809"/>
    <lineage>
        <taxon>Eukaryota</taxon>
        <taxon>Fungi</taxon>
        <taxon>Dikarya</taxon>
        <taxon>Basidiomycota</taxon>
        <taxon>Agaricomycotina</taxon>
        <taxon>Agaricomycetes</taxon>
        <taxon>Agaricomycetidae</taxon>
        <taxon>Agaricales</taxon>
        <taxon>Marasmiineae</taxon>
        <taxon>Mycenaceae</taxon>
        <taxon>Mycena</taxon>
    </lineage>
</organism>
<reference evidence="2" key="1">
    <citation type="submission" date="2023-03" db="EMBL/GenBank/DDBJ databases">
        <title>Massive genome expansion in bonnet fungi (Mycena s.s.) driven by repeated elements and novel gene families across ecological guilds.</title>
        <authorList>
            <consortium name="Lawrence Berkeley National Laboratory"/>
            <person name="Harder C.B."/>
            <person name="Miyauchi S."/>
            <person name="Viragh M."/>
            <person name="Kuo A."/>
            <person name="Thoen E."/>
            <person name="Andreopoulos B."/>
            <person name="Lu D."/>
            <person name="Skrede I."/>
            <person name="Drula E."/>
            <person name="Henrissat B."/>
            <person name="Morin E."/>
            <person name="Kohler A."/>
            <person name="Barry K."/>
            <person name="LaButti K."/>
            <person name="Morin E."/>
            <person name="Salamov A."/>
            <person name="Lipzen A."/>
            <person name="Mereny Z."/>
            <person name="Hegedus B."/>
            <person name="Baldrian P."/>
            <person name="Stursova M."/>
            <person name="Weitz H."/>
            <person name="Taylor A."/>
            <person name="Grigoriev I.V."/>
            <person name="Nagy L.G."/>
            <person name="Martin F."/>
            <person name="Kauserud H."/>
        </authorList>
    </citation>
    <scope>NUCLEOTIDE SEQUENCE</scope>
    <source>
        <strain evidence="2">CBHHK188m</strain>
    </source>
</reference>
<evidence type="ECO:0000256" key="1">
    <source>
        <dbReference type="SAM" id="MobiDB-lite"/>
    </source>
</evidence>
<sequence length="111" mass="12662">MCRNHFKFLQGLDETIRKNESDAPRRGVPRKSLRYDNRRGGSRRTRFGTSGLVAPHKYVSSSGDSVLNKYAAEYRDTSEDSSCTSSSSQIMCTDHPGPEHLFFRRNCGWEI</sequence>
<evidence type="ECO:0000313" key="2">
    <source>
        <dbReference type="EMBL" id="KAJ7767489.1"/>
    </source>
</evidence>
<comment type="caution">
    <text evidence="2">The sequence shown here is derived from an EMBL/GenBank/DDBJ whole genome shotgun (WGS) entry which is preliminary data.</text>
</comment>
<protein>
    <submittedName>
        <fullName evidence="2">Uncharacterized protein</fullName>
    </submittedName>
</protein>
<accession>A0AAD7JLM1</accession>
<gene>
    <name evidence="2" type="ORF">DFH07DRAFT_1011371</name>
</gene>
<keyword evidence="3" id="KW-1185">Reference proteome</keyword>
<proteinExistence type="predicted"/>
<feature type="region of interest" description="Disordered" evidence="1">
    <location>
        <begin position="17"/>
        <end position="49"/>
    </location>
</feature>
<evidence type="ECO:0000313" key="3">
    <source>
        <dbReference type="Proteomes" id="UP001215280"/>
    </source>
</evidence>
<dbReference type="Proteomes" id="UP001215280">
    <property type="component" value="Unassembled WGS sequence"/>
</dbReference>
<name>A0AAD7JLM1_9AGAR</name>
<dbReference type="AlphaFoldDB" id="A0AAD7JLM1"/>
<dbReference type="EMBL" id="JARJLG010000030">
    <property type="protein sequence ID" value="KAJ7767489.1"/>
    <property type="molecule type" value="Genomic_DNA"/>
</dbReference>